<dbReference type="GO" id="GO:0051537">
    <property type="term" value="F:2 iron, 2 sulfur cluster binding"/>
    <property type="evidence" value="ECO:0007669"/>
    <property type="project" value="UniProtKB-KW"/>
</dbReference>
<gene>
    <name evidence="6" type="ORF">HWN40_07975</name>
</gene>
<dbReference type="Gene3D" id="3.40.5.90">
    <property type="entry name" value="CDGSH iron-sulfur domain, mitoNEET-type"/>
    <property type="match status" value="1"/>
</dbReference>
<feature type="domain" description="Iron-binding zinc finger CDGSH type" evidence="5">
    <location>
        <begin position="17"/>
        <end position="61"/>
    </location>
</feature>
<dbReference type="AlphaFoldDB" id="A0A7D5I5E8"/>
<evidence type="ECO:0000313" key="6">
    <source>
        <dbReference type="EMBL" id="QLC50181.1"/>
    </source>
</evidence>
<evidence type="ECO:0000313" key="7">
    <source>
        <dbReference type="Proteomes" id="UP000509594"/>
    </source>
</evidence>
<dbReference type="GeneID" id="55821604"/>
<dbReference type="InterPro" id="IPR018967">
    <property type="entry name" value="FeS-contain_CDGSH-typ"/>
</dbReference>
<sequence>MSVIIKVMDDGPYMVIGNVDLVDMNDKKFQFDESQQIALCRCGKSSSQPFCDGSHITMEYKSRPRAD</sequence>
<proteinExistence type="predicted"/>
<keyword evidence="7" id="KW-1185">Reference proteome</keyword>
<protein>
    <submittedName>
        <fullName evidence="6">CDGSH iron-sulfur domain-containing protein</fullName>
    </submittedName>
</protein>
<dbReference type="Proteomes" id="UP000509594">
    <property type="component" value="Chromosome"/>
</dbReference>
<dbReference type="OrthoDB" id="5781at2157"/>
<dbReference type="GO" id="GO:0005737">
    <property type="term" value="C:cytoplasm"/>
    <property type="evidence" value="ECO:0007669"/>
    <property type="project" value="UniProtKB-ARBA"/>
</dbReference>
<keyword evidence="4" id="KW-0411">Iron-sulfur</keyword>
<keyword evidence="2" id="KW-0479">Metal-binding</keyword>
<evidence type="ECO:0000256" key="1">
    <source>
        <dbReference type="ARBA" id="ARBA00022714"/>
    </source>
</evidence>
<dbReference type="GO" id="GO:0046872">
    <property type="term" value="F:metal ion binding"/>
    <property type="evidence" value="ECO:0007669"/>
    <property type="project" value="UniProtKB-KW"/>
</dbReference>
<dbReference type="SMART" id="SM00704">
    <property type="entry name" value="ZnF_CDGSH"/>
    <property type="match status" value="1"/>
</dbReference>
<evidence type="ECO:0000256" key="4">
    <source>
        <dbReference type="ARBA" id="ARBA00023014"/>
    </source>
</evidence>
<keyword evidence="3" id="KW-0408">Iron</keyword>
<reference evidence="6 7" key="1">
    <citation type="submission" date="2020-06" db="EMBL/GenBank/DDBJ databases">
        <title>Methanolobus halotolerans sp. nov., isolated from a saline lake Tus in Siberia.</title>
        <authorList>
            <person name="Shen Y."/>
            <person name="Chen S.-C."/>
            <person name="Lai M.-C."/>
            <person name="Huang H.-H."/>
            <person name="Chiu H.-H."/>
            <person name="Tang S.-L."/>
            <person name="Rogozin D.Y."/>
            <person name="Degermendzhy A.G."/>
        </authorList>
    </citation>
    <scope>NUCLEOTIDE SEQUENCE [LARGE SCALE GENOMIC DNA]</scope>
    <source>
        <strain evidence="6 7">DSM 21339</strain>
    </source>
</reference>
<dbReference type="Pfam" id="PF09360">
    <property type="entry name" value="zf-CDGSH"/>
    <property type="match status" value="1"/>
</dbReference>
<evidence type="ECO:0000259" key="5">
    <source>
        <dbReference type="SMART" id="SM00704"/>
    </source>
</evidence>
<dbReference type="InterPro" id="IPR042216">
    <property type="entry name" value="MitoNEET_CISD"/>
</dbReference>
<organism evidence="6 7">
    <name type="scientific">Methanolobus zinderi</name>
    <dbReference type="NCBI Taxonomy" id="536044"/>
    <lineage>
        <taxon>Archaea</taxon>
        <taxon>Methanobacteriati</taxon>
        <taxon>Methanobacteriota</taxon>
        <taxon>Stenosarchaea group</taxon>
        <taxon>Methanomicrobia</taxon>
        <taxon>Methanosarcinales</taxon>
        <taxon>Methanosarcinaceae</taxon>
        <taxon>Methanolobus</taxon>
    </lineage>
</organism>
<dbReference type="EMBL" id="CP058215">
    <property type="protein sequence ID" value="QLC50181.1"/>
    <property type="molecule type" value="Genomic_DNA"/>
</dbReference>
<evidence type="ECO:0000256" key="2">
    <source>
        <dbReference type="ARBA" id="ARBA00022723"/>
    </source>
</evidence>
<accession>A0A7D5I5E8</accession>
<keyword evidence="1" id="KW-0001">2Fe-2S</keyword>
<dbReference type="RefSeq" id="WP_176965237.1">
    <property type="nucleotide sequence ID" value="NZ_CP058215.1"/>
</dbReference>
<name>A0A7D5I5E8_9EURY</name>
<evidence type="ECO:0000256" key="3">
    <source>
        <dbReference type="ARBA" id="ARBA00023004"/>
    </source>
</evidence>
<dbReference type="KEGG" id="mzi:HWN40_07975"/>